<evidence type="ECO:0000313" key="12">
    <source>
        <dbReference type="Proteomes" id="UP001081283"/>
    </source>
</evidence>
<evidence type="ECO:0000256" key="7">
    <source>
        <dbReference type="ARBA" id="ARBA00023136"/>
    </source>
</evidence>
<name>A0ABT3Y9N7_9HYPH</name>
<dbReference type="Proteomes" id="UP001081283">
    <property type="component" value="Unassembled WGS sequence"/>
</dbReference>
<evidence type="ECO:0000256" key="2">
    <source>
        <dbReference type="ARBA" id="ARBA00022448"/>
    </source>
</evidence>
<accession>A0ABT3Y9N7</accession>
<feature type="transmembrane region" description="Helical" evidence="9">
    <location>
        <begin position="47"/>
        <end position="68"/>
    </location>
</feature>
<keyword evidence="2 9" id="KW-0813">Transport</keyword>
<feature type="transmembrane region" description="Helical" evidence="9">
    <location>
        <begin position="89"/>
        <end position="111"/>
    </location>
</feature>
<dbReference type="RefSeq" id="WP_267610575.1">
    <property type="nucleotide sequence ID" value="NZ_JAOVZQ010000001.1"/>
</dbReference>
<keyword evidence="3" id="KW-1003">Cell membrane</keyword>
<comment type="subcellular location">
    <subcellularLocation>
        <location evidence="1 9">Cell inner membrane</location>
        <topology evidence="1 9">Multi-pass membrane protein</topology>
    </subcellularLocation>
</comment>
<evidence type="ECO:0000256" key="4">
    <source>
        <dbReference type="ARBA" id="ARBA00022519"/>
    </source>
</evidence>
<keyword evidence="4 9" id="KW-0997">Cell inner membrane</keyword>
<feature type="transmembrane region" description="Helical" evidence="9">
    <location>
        <begin position="131"/>
        <end position="154"/>
    </location>
</feature>
<evidence type="ECO:0000256" key="6">
    <source>
        <dbReference type="ARBA" id="ARBA00022989"/>
    </source>
</evidence>
<keyword evidence="5 9" id="KW-0812">Transmembrane</keyword>
<reference evidence="11" key="1">
    <citation type="submission" date="2022-10" db="EMBL/GenBank/DDBJ databases">
        <title>Hoeflea sp. J2-29, isolated from marine algae.</title>
        <authorList>
            <person name="Kristyanto S."/>
            <person name="Kim J.M."/>
            <person name="Jeon C.O."/>
        </authorList>
    </citation>
    <scope>NUCLEOTIDE SEQUENCE</scope>
    <source>
        <strain evidence="11">J2-29</strain>
    </source>
</reference>
<evidence type="ECO:0000259" key="10">
    <source>
        <dbReference type="Pfam" id="PF04290"/>
    </source>
</evidence>
<dbReference type="EMBL" id="JAOVZQ010000001">
    <property type="protein sequence ID" value="MCY0092601.1"/>
    <property type="molecule type" value="Genomic_DNA"/>
</dbReference>
<evidence type="ECO:0000256" key="5">
    <source>
        <dbReference type="ARBA" id="ARBA00022692"/>
    </source>
</evidence>
<feature type="transmembrane region" description="Helical" evidence="9">
    <location>
        <begin position="21"/>
        <end position="41"/>
    </location>
</feature>
<dbReference type="PANTHER" id="PTHR35011:SF10">
    <property type="entry name" value="TRAP TRANSPORTER SMALL PERMEASE PROTEIN"/>
    <property type="match status" value="1"/>
</dbReference>
<sequence length="172" mass="18449">MLVKIDNAVGLINQTLKYVAAALLLFVAVLIAFDVIMRFIFNKPVIGIAEIVANGILIIAFLQLSYAVRIGGMLRSELLVNRVGKRGKAVLEAVTSALGMVLFSLIAWASWSPMMSAIRTLEFEGHASFQVPVWPVKVVIVSCAILAVLNYLILIAKAAGGEPEPTGSVVDL</sequence>
<evidence type="ECO:0000256" key="1">
    <source>
        <dbReference type="ARBA" id="ARBA00004429"/>
    </source>
</evidence>
<keyword evidence="7 9" id="KW-0472">Membrane</keyword>
<dbReference type="InterPro" id="IPR055348">
    <property type="entry name" value="DctQ"/>
</dbReference>
<feature type="domain" description="Tripartite ATP-independent periplasmic transporters DctQ component" evidence="10">
    <location>
        <begin position="28"/>
        <end position="156"/>
    </location>
</feature>
<comment type="subunit">
    <text evidence="9">The complex comprises the extracytoplasmic solute receptor protein and the two transmembrane proteins.</text>
</comment>
<evidence type="ECO:0000256" key="3">
    <source>
        <dbReference type="ARBA" id="ARBA00022475"/>
    </source>
</evidence>
<organism evidence="11 12">
    <name type="scientific">Hoeflea ulvae</name>
    <dbReference type="NCBI Taxonomy" id="2983764"/>
    <lineage>
        <taxon>Bacteria</taxon>
        <taxon>Pseudomonadati</taxon>
        <taxon>Pseudomonadota</taxon>
        <taxon>Alphaproteobacteria</taxon>
        <taxon>Hyphomicrobiales</taxon>
        <taxon>Rhizobiaceae</taxon>
        <taxon>Hoeflea</taxon>
    </lineage>
</organism>
<evidence type="ECO:0000256" key="9">
    <source>
        <dbReference type="RuleBase" id="RU369079"/>
    </source>
</evidence>
<proteinExistence type="inferred from homology"/>
<evidence type="ECO:0000313" key="11">
    <source>
        <dbReference type="EMBL" id="MCY0092601.1"/>
    </source>
</evidence>
<evidence type="ECO:0000256" key="8">
    <source>
        <dbReference type="ARBA" id="ARBA00038436"/>
    </source>
</evidence>
<keyword evidence="6 9" id="KW-1133">Transmembrane helix</keyword>
<comment type="function">
    <text evidence="9">Part of the tripartite ATP-independent periplasmic (TRAP) transport system.</text>
</comment>
<dbReference type="InterPro" id="IPR007387">
    <property type="entry name" value="TRAP_DctQ"/>
</dbReference>
<protein>
    <recommendedName>
        <fullName evidence="9">TRAP transporter small permease protein</fullName>
    </recommendedName>
</protein>
<dbReference type="PANTHER" id="PTHR35011">
    <property type="entry name" value="2,3-DIKETO-L-GULONATE TRAP TRANSPORTER SMALL PERMEASE PROTEIN YIAM"/>
    <property type="match status" value="1"/>
</dbReference>
<comment type="caution">
    <text evidence="11">The sequence shown here is derived from an EMBL/GenBank/DDBJ whole genome shotgun (WGS) entry which is preliminary data.</text>
</comment>
<dbReference type="Pfam" id="PF04290">
    <property type="entry name" value="DctQ"/>
    <property type="match status" value="1"/>
</dbReference>
<keyword evidence="12" id="KW-1185">Reference proteome</keyword>
<gene>
    <name evidence="11" type="ORF">OEG82_00860</name>
</gene>
<comment type="similarity">
    <text evidence="8 9">Belongs to the TRAP transporter small permease family.</text>
</comment>